<comment type="similarity">
    <text evidence="9">Belongs to the WD repeat peroxin-7 family.</text>
</comment>
<evidence type="ECO:0000256" key="6">
    <source>
        <dbReference type="ARBA" id="ARBA00022737"/>
    </source>
</evidence>
<evidence type="ECO:0000256" key="2">
    <source>
        <dbReference type="ARBA" id="ARBA00004514"/>
    </source>
</evidence>
<dbReference type="SUPFAM" id="SSF50978">
    <property type="entry name" value="WD40 repeat-like"/>
    <property type="match status" value="1"/>
</dbReference>
<dbReference type="Pfam" id="PF00400">
    <property type="entry name" value="WD40"/>
    <property type="match status" value="2"/>
</dbReference>
<dbReference type="AlphaFoldDB" id="A0AAF0J6A5"/>
<keyword evidence="4" id="KW-0963">Cytoplasm</keyword>
<evidence type="ECO:0000313" key="12">
    <source>
        <dbReference type="Proteomes" id="UP001213623"/>
    </source>
</evidence>
<evidence type="ECO:0000256" key="8">
    <source>
        <dbReference type="ARBA" id="ARBA00023140"/>
    </source>
</evidence>
<dbReference type="InterPro" id="IPR015943">
    <property type="entry name" value="WD40/YVTN_repeat-like_dom_sf"/>
</dbReference>
<dbReference type="InterPro" id="IPR001680">
    <property type="entry name" value="WD40_rpt"/>
</dbReference>
<evidence type="ECO:0000256" key="10">
    <source>
        <dbReference type="ARBA" id="ARBA00032565"/>
    </source>
</evidence>
<protein>
    <recommendedName>
        <fullName evidence="10">Peroxin-7</fullName>
    </recommendedName>
</protein>
<keyword evidence="3" id="KW-0813">Transport</keyword>
<dbReference type="Proteomes" id="UP001213623">
    <property type="component" value="Chromosome 2"/>
</dbReference>
<proteinExistence type="inferred from homology"/>
<dbReference type="GO" id="GO:0005053">
    <property type="term" value="F:peroxisome matrix targeting signal-2 binding"/>
    <property type="evidence" value="ECO:0007669"/>
    <property type="project" value="InterPro"/>
</dbReference>
<dbReference type="GO" id="GO:0005829">
    <property type="term" value="C:cytosol"/>
    <property type="evidence" value="ECO:0007669"/>
    <property type="project" value="UniProtKB-SubCell"/>
</dbReference>
<evidence type="ECO:0000256" key="1">
    <source>
        <dbReference type="ARBA" id="ARBA00004253"/>
    </source>
</evidence>
<gene>
    <name evidence="11" type="primary">PEX7</name>
    <name evidence="11" type="ORF">MNAN1_000807</name>
</gene>
<keyword evidence="7" id="KW-0653">Protein transport</keyword>
<dbReference type="PANTHER" id="PTHR46027">
    <property type="entry name" value="PEROXISOMAL TARGETING SIGNAL 2 RECEPTOR"/>
    <property type="match status" value="1"/>
</dbReference>
<dbReference type="InterPro" id="IPR044536">
    <property type="entry name" value="PEX7"/>
</dbReference>
<dbReference type="PROSITE" id="PS00678">
    <property type="entry name" value="WD_REPEATS_1"/>
    <property type="match status" value="1"/>
</dbReference>
<name>A0AAF0J6A5_9BASI</name>
<reference evidence="11" key="1">
    <citation type="submission" date="2023-03" db="EMBL/GenBank/DDBJ databases">
        <title>Mating type loci evolution in Malassezia.</title>
        <authorList>
            <person name="Coelho M.A."/>
        </authorList>
    </citation>
    <scope>NUCLEOTIDE SEQUENCE</scope>
    <source>
        <strain evidence="11">CBS 9557</strain>
    </source>
</reference>
<dbReference type="InterPro" id="IPR036322">
    <property type="entry name" value="WD40_repeat_dom_sf"/>
</dbReference>
<keyword evidence="8" id="KW-0576">Peroxisome</keyword>
<keyword evidence="11" id="KW-0675">Receptor</keyword>
<dbReference type="GO" id="GO:0016558">
    <property type="term" value="P:protein import into peroxisome matrix"/>
    <property type="evidence" value="ECO:0007669"/>
    <property type="project" value="InterPro"/>
</dbReference>
<evidence type="ECO:0000256" key="4">
    <source>
        <dbReference type="ARBA" id="ARBA00022490"/>
    </source>
</evidence>
<sequence length="161" mass="18031">MHRPGGASTARRYPTPEHAGYNVAWSPFFPNELAVASAANYGLVGNGRLYVFGGTPAPMRMYDTQDGIFDVAWSEVHENQIVSASGDGSIKLWDISLDDHPIRNWMEHSREVFSVDWNNIQKDLFASSSWDGSVKIWSPERPTSIQTLGAHQGCVYNDRMR</sequence>
<keyword evidence="6" id="KW-0677">Repeat</keyword>
<evidence type="ECO:0000313" key="11">
    <source>
        <dbReference type="EMBL" id="WFD25840.1"/>
    </source>
</evidence>
<evidence type="ECO:0000256" key="7">
    <source>
        <dbReference type="ARBA" id="ARBA00022927"/>
    </source>
</evidence>
<dbReference type="Gene3D" id="2.130.10.10">
    <property type="entry name" value="YVTN repeat-like/Quinoprotein amine dehydrogenase"/>
    <property type="match status" value="1"/>
</dbReference>
<keyword evidence="5" id="KW-0853">WD repeat</keyword>
<dbReference type="SMART" id="SM00320">
    <property type="entry name" value="WD40"/>
    <property type="match status" value="2"/>
</dbReference>
<evidence type="ECO:0000256" key="5">
    <source>
        <dbReference type="ARBA" id="ARBA00022574"/>
    </source>
</evidence>
<dbReference type="EMBL" id="CP119893">
    <property type="protein sequence ID" value="WFD25840.1"/>
    <property type="molecule type" value="Genomic_DNA"/>
</dbReference>
<evidence type="ECO:0000256" key="3">
    <source>
        <dbReference type="ARBA" id="ARBA00022448"/>
    </source>
</evidence>
<comment type="subcellular location">
    <subcellularLocation>
        <location evidence="2">Cytoplasm</location>
        <location evidence="2">Cytosol</location>
    </subcellularLocation>
    <subcellularLocation>
        <location evidence="1">Peroxisome matrix</location>
    </subcellularLocation>
</comment>
<keyword evidence="12" id="KW-1185">Reference proteome</keyword>
<organism evidence="11 12">
    <name type="scientific">Malassezia nana</name>
    <dbReference type="NCBI Taxonomy" id="180528"/>
    <lineage>
        <taxon>Eukaryota</taxon>
        <taxon>Fungi</taxon>
        <taxon>Dikarya</taxon>
        <taxon>Basidiomycota</taxon>
        <taxon>Ustilaginomycotina</taxon>
        <taxon>Malasseziomycetes</taxon>
        <taxon>Malasseziales</taxon>
        <taxon>Malasseziaceae</taxon>
        <taxon>Malassezia</taxon>
    </lineage>
</organism>
<dbReference type="InterPro" id="IPR019775">
    <property type="entry name" value="WD40_repeat_CS"/>
</dbReference>
<dbReference type="GO" id="GO:0005782">
    <property type="term" value="C:peroxisomal matrix"/>
    <property type="evidence" value="ECO:0007669"/>
    <property type="project" value="UniProtKB-SubCell"/>
</dbReference>
<accession>A0AAF0J6A5</accession>
<evidence type="ECO:0000256" key="9">
    <source>
        <dbReference type="ARBA" id="ARBA00024017"/>
    </source>
</evidence>
<dbReference type="PANTHER" id="PTHR46027:SF1">
    <property type="entry name" value="PEROXISOMAL TARGETING SIGNAL 2 RECEPTOR"/>
    <property type="match status" value="1"/>
</dbReference>